<evidence type="ECO:0000313" key="2">
    <source>
        <dbReference type="EMBL" id="AWX57712.1"/>
    </source>
</evidence>
<evidence type="ECO:0000259" key="1">
    <source>
        <dbReference type="Pfam" id="PF24693"/>
    </source>
</evidence>
<dbReference type="EMBL" id="CP030117">
    <property type="protein sequence ID" value="AWX57712.1"/>
    <property type="molecule type" value="Genomic_DNA"/>
</dbReference>
<dbReference type="Pfam" id="PF24693">
    <property type="entry name" value="DUF7660"/>
    <property type="match status" value="1"/>
</dbReference>
<sequence>MNIHDKLANVKDVEGFISFIYALAEDLEQNPSQWANTDLTDYLNGIASWVEDRYELIEESKEEFSENINWNSIATILFVGSRYE</sequence>
<accession>A0A2Z4MMK3</accession>
<proteinExistence type="predicted"/>
<dbReference type="InterPro" id="IPR056077">
    <property type="entry name" value="DUF7660"/>
</dbReference>
<protein>
    <recommendedName>
        <fullName evidence="1">DUF7660 domain-containing protein</fullName>
    </recommendedName>
</protein>
<dbReference type="RefSeq" id="WP_048034240.1">
    <property type="nucleotide sequence ID" value="NZ_CP030117.1"/>
</dbReference>
<organism evidence="2 3">
    <name type="scientific">Brevibacillus brevis</name>
    <name type="common">Bacillus brevis</name>
    <dbReference type="NCBI Taxonomy" id="1393"/>
    <lineage>
        <taxon>Bacteria</taxon>
        <taxon>Bacillati</taxon>
        <taxon>Bacillota</taxon>
        <taxon>Bacilli</taxon>
        <taxon>Bacillales</taxon>
        <taxon>Paenibacillaceae</taxon>
        <taxon>Brevibacillus</taxon>
    </lineage>
</organism>
<evidence type="ECO:0000313" key="3">
    <source>
        <dbReference type="Proteomes" id="UP000036061"/>
    </source>
</evidence>
<feature type="domain" description="DUF7660" evidence="1">
    <location>
        <begin position="14"/>
        <end position="84"/>
    </location>
</feature>
<dbReference type="AlphaFoldDB" id="A0A2Z4MMK3"/>
<dbReference type="Proteomes" id="UP000036061">
    <property type="component" value="Chromosome"/>
</dbReference>
<name>A0A2Z4MMK3_BREBE</name>
<gene>
    <name evidence="2" type="ORF">AB432_022915</name>
</gene>
<reference evidence="2 3" key="1">
    <citation type="journal article" date="2015" name="Genome Announc.">
        <title>Draft Genome Sequence of Brevibacillus brevis DZQ7, a Plant Growth-Promoting Rhizobacterium with Broad-Spectrum Antimicrobial Activity.</title>
        <authorList>
            <person name="Hou Q."/>
            <person name="Wang C."/>
            <person name="Hou X."/>
            <person name="Xia Z."/>
            <person name="Ye J."/>
            <person name="Liu K."/>
            <person name="Liu H."/>
            <person name="Wang J."/>
            <person name="Guo H."/>
            <person name="Yu X."/>
            <person name="Yang Y."/>
            <person name="Du B."/>
            <person name="Ding Y."/>
        </authorList>
    </citation>
    <scope>NUCLEOTIDE SEQUENCE [LARGE SCALE GENOMIC DNA]</scope>
    <source>
        <strain evidence="2 3">DZQ7</strain>
    </source>
</reference>